<dbReference type="Gene3D" id="3.40.366.30">
    <property type="entry name" value="50S ribosomal protein L16 arginine hydroxylase, Chain A, Domain 2"/>
    <property type="match status" value="1"/>
</dbReference>
<dbReference type="SMART" id="SM00558">
    <property type="entry name" value="JmjC"/>
    <property type="match status" value="1"/>
</dbReference>
<dbReference type="PANTHER" id="PTHR13096:SF8">
    <property type="entry name" value="RIBOSOMAL OXYGENASE 1"/>
    <property type="match status" value="1"/>
</dbReference>
<sequence>MHLIINWEEFLQHHWQKQPVLLKKAISDFINPVSPEELEKLVIEKTLDSQLIQRRHGKCQLVHKPFNGYASLGQRNWSLRVEAINHWHRAAEAFLSLFRVFPDWVTEALTVFFSVPGGGIGSQTKPSDVLVIQGMGRSRWRIGDRGSSPVDDGQNDFSESIINEELSSGDMLYIPKGFPHEAISSEATLSYCLNFWTDNSLRMIRNWTESLSDENHRGIEYAPSPDLLLRDDPTEILPQDITALQEMMSQFLLQKREHLENWFAQEMSQTSYELPKAPAAKVYSSSQVQTLLQQGHPLHRLMGLRMLHIGNRYFVNGESLDSDHADAWNILARHRTIDGLLLSHVIHDPDFMEQLTLLINKGYWYF</sequence>
<dbReference type="InterPro" id="IPR046799">
    <property type="entry name" value="ROXA-like_wH"/>
</dbReference>
<keyword evidence="3" id="KW-0223">Dioxygenase</keyword>
<evidence type="ECO:0000313" key="8">
    <source>
        <dbReference type="Proteomes" id="UP000229055"/>
    </source>
</evidence>
<evidence type="ECO:0000313" key="7">
    <source>
        <dbReference type="EMBL" id="ATW33672.1"/>
    </source>
</evidence>
<accession>A0A2D3TCZ4</accession>
<dbReference type="Proteomes" id="UP000229055">
    <property type="component" value="Chromosome"/>
</dbReference>
<gene>
    <name evidence="7" type="ORF">BJP43_04560</name>
</gene>
<evidence type="ECO:0000256" key="2">
    <source>
        <dbReference type="ARBA" id="ARBA00022723"/>
    </source>
</evidence>
<reference evidence="8" key="1">
    <citation type="submission" date="2016-10" db="EMBL/GenBank/DDBJ databases">
        <authorList>
            <person name="Chevignon G."/>
        </authorList>
    </citation>
    <scope>NUCLEOTIDE SEQUENCE [LARGE SCALE GENOMIC DNA]</scope>
    <source>
        <strain evidence="8">ZA17</strain>
    </source>
</reference>
<dbReference type="Pfam" id="PF20514">
    <property type="entry name" value="WHD_ROXA"/>
    <property type="match status" value="1"/>
</dbReference>
<dbReference type="PANTHER" id="PTHR13096">
    <property type="entry name" value="MINA53 MYC INDUCED NUCLEAR ANTIGEN"/>
    <property type="match status" value="1"/>
</dbReference>
<feature type="domain" description="JmjC" evidence="6">
    <location>
        <begin position="1"/>
        <end position="212"/>
    </location>
</feature>
<comment type="cofactor">
    <cofactor evidence="1">
        <name>Fe(2+)</name>
        <dbReference type="ChEBI" id="CHEBI:29033"/>
    </cofactor>
</comment>
<dbReference type="InterPro" id="IPR039994">
    <property type="entry name" value="NO66-like"/>
</dbReference>
<dbReference type="RefSeq" id="WP_100096417.1">
    <property type="nucleotide sequence ID" value="NZ_CP017613.1"/>
</dbReference>
<proteinExistence type="predicted"/>
<name>A0A2D3TCZ4_9ENTR</name>
<dbReference type="PROSITE" id="PS51184">
    <property type="entry name" value="JMJC"/>
    <property type="match status" value="1"/>
</dbReference>
<dbReference type="GO" id="GO:0046872">
    <property type="term" value="F:metal ion binding"/>
    <property type="evidence" value="ECO:0007669"/>
    <property type="project" value="UniProtKB-KW"/>
</dbReference>
<evidence type="ECO:0000256" key="4">
    <source>
        <dbReference type="ARBA" id="ARBA00023002"/>
    </source>
</evidence>
<reference evidence="8" key="2">
    <citation type="submission" date="2017-11" db="EMBL/GenBank/DDBJ databases">
        <title>PacBio sequencing of new strain of the secondary endosymbiont Candidatus Hamiltonella defensa.</title>
        <authorList>
            <person name="Strand M.R."/>
            <person name="Oliver K."/>
        </authorList>
    </citation>
    <scope>NUCLEOTIDE SEQUENCE [LARGE SCALE GENOMIC DNA]</scope>
    <source>
        <strain evidence="8">ZA17</strain>
    </source>
</reference>
<evidence type="ECO:0000256" key="3">
    <source>
        <dbReference type="ARBA" id="ARBA00022964"/>
    </source>
</evidence>
<keyword evidence="5" id="KW-0408">Iron</keyword>
<dbReference type="Pfam" id="PF08007">
    <property type="entry name" value="JmjC_2"/>
    <property type="match status" value="1"/>
</dbReference>
<evidence type="ECO:0000256" key="1">
    <source>
        <dbReference type="ARBA" id="ARBA00001954"/>
    </source>
</evidence>
<dbReference type="Gene3D" id="2.60.120.650">
    <property type="entry name" value="Cupin"/>
    <property type="match status" value="1"/>
</dbReference>
<keyword evidence="4" id="KW-0560">Oxidoreductase</keyword>
<dbReference type="SUPFAM" id="SSF51197">
    <property type="entry name" value="Clavaminate synthase-like"/>
    <property type="match status" value="1"/>
</dbReference>
<dbReference type="InterPro" id="IPR003347">
    <property type="entry name" value="JmjC_dom"/>
</dbReference>
<dbReference type="EMBL" id="CP017613">
    <property type="protein sequence ID" value="ATW33672.1"/>
    <property type="molecule type" value="Genomic_DNA"/>
</dbReference>
<organism evidence="7 8">
    <name type="scientific">Candidatus Williamhamiltonella defendens</name>
    <dbReference type="NCBI Taxonomy" id="138072"/>
    <lineage>
        <taxon>Bacteria</taxon>
        <taxon>Pseudomonadati</taxon>
        <taxon>Pseudomonadota</taxon>
        <taxon>Gammaproteobacteria</taxon>
        <taxon>Enterobacterales</taxon>
        <taxon>Enterobacteriaceae</taxon>
        <taxon>aphid secondary symbionts</taxon>
        <taxon>Candidatus Williamhamiltonella</taxon>
    </lineage>
</organism>
<dbReference type="GO" id="GO:0016706">
    <property type="term" value="F:2-oxoglutarate-dependent dioxygenase activity"/>
    <property type="evidence" value="ECO:0007669"/>
    <property type="project" value="TreeGrafter"/>
</dbReference>
<keyword evidence="2" id="KW-0479">Metal-binding</keyword>
<dbReference type="AlphaFoldDB" id="A0A2D3TCZ4"/>
<evidence type="ECO:0000259" key="6">
    <source>
        <dbReference type="PROSITE" id="PS51184"/>
    </source>
</evidence>
<evidence type="ECO:0000256" key="5">
    <source>
        <dbReference type="ARBA" id="ARBA00023004"/>
    </source>
</evidence>
<protein>
    <recommendedName>
        <fullName evidence="6">JmjC domain-containing protein</fullName>
    </recommendedName>
</protein>